<comment type="caution">
    <text evidence="1">The sequence shown here is derived from an EMBL/GenBank/DDBJ whole genome shotgun (WGS) entry which is preliminary data.</text>
</comment>
<name>G5LM34_SALET</name>
<reference evidence="1 2" key="1">
    <citation type="journal article" date="2011" name="BMC Genomics">
        <title>Genome sequencing reveals diversification of virulence factor content and possible host adaptation in distinct subpopulations of Salmonella enterica.</title>
        <authorList>
            <person name="den Bakker H.C."/>
            <person name="Moreno Switt A.I."/>
            <person name="Govoni G."/>
            <person name="Cummings C.A."/>
            <person name="Ranieri M.L."/>
            <person name="Degoricija L."/>
            <person name="Hoelzer K."/>
            <person name="Rodriguez-Rivera L.D."/>
            <person name="Brown S."/>
            <person name="Bolchacova E."/>
            <person name="Furtado M.R."/>
            <person name="Wiedmann M."/>
        </authorList>
    </citation>
    <scope>NUCLEOTIDE SEQUENCE [LARGE SCALE GENOMIC DNA]</scope>
    <source>
        <strain evidence="1 2">R6-377</strain>
    </source>
</reference>
<dbReference type="AlphaFoldDB" id="G5LM34"/>
<accession>G5LM34</accession>
<gene>
    <name evidence="1" type="ORF">LTSEALA_1580</name>
</gene>
<evidence type="ECO:0000313" key="1">
    <source>
        <dbReference type="EMBL" id="EHC41743.1"/>
    </source>
</evidence>
<dbReference type="EMBL" id="AFCJ01000679">
    <property type="protein sequence ID" value="EHC41743.1"/>
    <property type="molecule type" value="Genomic_DNA"/>
</dbReference>
<organism evidence="1 2">
    <name type="scientific">Salmonella enterica subsp. enterica serovar Alachua str. R6-377</name>
    <dbReference type="NCBI Taxonomy" id="913241"/>
    <lineage>
        <taxon>Bacteria</taxon>
        <taxon>Pseudomonadati</taxon>
        <taxon>Pseudomonadota</taxon>
        <taxon>Gammaproteobacteria</taxon>
        <taxon>Enterobacterales</taxon>
        <taxon>Enterobacteriaceae</taxon>
        <taxon>Salmonella</taxon>
    </lineage>
</organism>
<proteinExistence type="predicted"/>
<dbReference type="PATRIC" id="fig|913241.3.peg.1209"/>
<evidence type="ECO:0000313" key="2">
    <source>
        <dbReference type="Proteomes" id="UP000004642"/>
    </source>
</evidence>
<protein>
    <submittedName>
        <fullName evidence="1">Cytoplasmic copper homeostasis protein cutC</fullName>
    </submittedName>
</protein>
<sequence length="42" mass="4800">MRYRNQGLSMSADIQADEYSRYRVEGAAVAEMKGIIVRHQAK</sequence>
<dbReference type="Proteomes" id="UP000004642">
    <property type="component" value="Unassembled WGS sequence"/>
</dbReference>